<dbReference type="InterPro" id="IPR006448">
    <property type="entry name" value="Phage_term_ssu_P27"/>
</dbReference>
<reference evidence="2 3" key="1">
    <citation type="submission" date="2020-08" db="EMBL/GenBank/DDBJ databases">
        <title>Functional genomics of gut bacteria from endangered species of beetles.</title>
        <authorList>
            <person name="Carlos-Shanley C."/>
        </authorList>
    </citation>
    <scope>NUCLEOTIDE SEQUENCE [LARGE SCALE GENOMIC DNA]</scope>
    <source>
        <strain evidence="2 3">S00245</strain>
    </source>
</reference>
<dbReference type="Proteomes" id="UP000555448">
    <property type="component" value="Unassembled WGS sequence"/>
</dbReference>
<dbReference type="RefSeq" id="WP_184249787.1">
    <property type="nucleotide sequence ID" value="NZ_JACHLR010000026.1"/>
</dbReference>
<protein>
    <submittedName>
        <fullName evidence="2">Uncharacterized protein</fullName>
    </submittedName>
</protein>
<evidence type="ECO:0000256" key="1">
    <source>
        <dbReference type="SAM" id="MobiDB-lite"/>
    </source>
</evidence>
<evidence type="ECO:0000313" key="3">
    <source>
        <dbReference type="Proteomes" id="UP000555448"/>
    </source>
</evidence>
<accession>A0A7W7KD82</accession>
<comment type="caution">
    <text evidence="2">The sequence shown here is derived from an EMBL/GenBank/DDBJ whole genome shotgun (WGS) entry which is preliminary data.</text>
</comment>
<keyword evidence="3" id="KW-1185">Reference proteome</keyword>
<organism evidence="2 3">
    <name type="scientific">Novosphingobium chloroacetimidivorans</name>
    <dbReference type="NCBI Taxonomy" id="1428314"/>
    <lineage>
        <taxon>Bacteria</taxon>
        <taxon>Pseudomonadati</taxon>
        <taxon>Pseudomonadota</taxon>
        <taxon>Alphaproteobacteria</taxon>
        <taxon>Sphingomonadales</taxon>
        <taxon>Sphingomonadaceae</taxon>
        <taxon>Novosphingobium</taxon>
    </lineage>
</organism>
<name>A0A7W7KD82_9SPHN</name>
<dbReference type="AlphaFoldDB" id="A0A7W7KD82"/>
<evidence type="ECO:0000313" key="2">
    <source>
        <dbReference type="EMBL" id="MBB4860636.1"/>
    </source>
</evidence>
<dbReference type="EMBL" id="JACHLR010000026">
    <property type="protein sequence ID" value="MBB4860636.1"/>
    <property type="molecule type" value="Genomic_DNA"/>
</dbReference>
<feature type="region of interest" description="Disordered" evidence="1">
    <location>
        <begin position="44"/>
        <end position="72"/>
    </location>
</feature>
<gene>
    <name evidence="2" type="ORF">HNO88_003980</name>
</gene>
<feature type="compositionally biased region" description="Basic residues" evidence="1">
    <location>
        <begin position="59"/>
        <end position="72"/>
    </location>
</feature>
<sequence>MLAYIVFDRCSRAVIENGAVLKPKRGNPTAIARLSPYLTAMREADSNAGRQEQELGLSPRRRAGAAKVVRKGHPGRLAAVTSGAVPNRFLADQDPTTSRAKAAVDGKLFPCGELVRYAAERHLRHIRNGEKRGIYWRPEAAAR</sequence>
<proteinExistence type="predicted"/>
<dbReference type="Pfam" id="PF05119">
    <property type="entry name" value="Terminase_4"/>
    <property type="match status" value="1"/>
</dbReference>